<dbReference type="RefSeq" id="YP_009124709.1">
    <property type="nucleotide sequence ID" value="NC_026589.1"/>
</dbReference>
<evidence type="ECO:0000313" key="2">
    <source>
        <dbReference type="EMBL" id="AJA43356.1"/>
    </source>
</evidence>
<sequence length="70" mass="8091">MMRALWIAAWVFAGVAWVAFVLLERDLFVVAGILCAAAFLAWGFRAYPDPDDWSADEWWIEPDDRIETEK</sequence>
<reference evidence="2 3" key="1">
    <citation type="submission" date="2014-10" db="EMBL/GenBank/DDBJ databases">
        <authorList>
            <person name="Msani S."/>
            <person name="Brouckaert M.-A."/>
            <person name="Jacobs C."/>
            <person name="Mafu P."/>
            <person name="Moti D."/>
            <person name="Naeem M."/>
            <person name="Ntuli T."/>
            <person name="Mngomezulu K."/>
            <person name="Larsen M.H."/>
            <person name="Rubin E.J."/>
            <person name="Russell D.A."/>
            <person name="Guerrero C.A."/>
            <person name="Bowman C.A."/>
            <person name="Jacobs-Sera D."/>
            <person name="Hendrix R.W."/>
            <person name="Hatfull G.F."/>
        </authorList>
    </citation>
    <scope>NUCLEOTIDE SEQUENCE [LARGE SCALE GENOMIC DNA]</scope>
</reference>
<evidence type="ECO:0000256" key="1">
    <source>
        <dbReference type="SAM" id="Phobius"/>
    </source>
</evidence>
<feature type="transmembrane region" description="Helical" evidence="1">
    <location>
        <begin position="28"/>
        <end position="47"/>
    </location>
</feature>
<accession>A0A0A7S2D9</accession>
<keyword evidence="3" id="KW-1185">Reference proteome</keyword>
<protein>
    <submittedName>
        <fullName evidence="2">Uncharacterized protein</fullName>
    </submittedName>
</protein>
<keyword evidence="1" id="KW-1133">Transmembrane helix</keyword>
<gene>
    <name evidence="2" type="primary">55</name>
    <name evidence="2" type="ORF">PBI_SBASH_55</name>
</gene>
<dbReference type="GeneID" id="23679470"/>
<dbReference type="KEGG" id="vg:23679470"/>
<dbReference type="Proteomes" id="UP000031075">
    <property type="component" value="Segment"/>
</dbReference>
<name>A0A0A7S2D9_9CAUD</name>
<organism evidence="2 3">
    <name type="scientific">Mycobacterium phage Sbash</name>
    <dbReference type="NCBI Taxonomy" id="1567475"/>
    <lineage>
        <taxon>Viruses</taxon>
        <taxon>Duplodnaviria</taxon>
        <taxon>Heunggongvirae</taxon>
        <taxon>Uroviricota</taxon>
        <taxon>Caudoviricetes</taxon>
        <taxon>Chenonavirus</taxon>
        <taxon>Chenonavirus sbash</taxon>
    </lineage>
</organism>
<keyword evidence="1" id="KW-0472">Membrane</keyword>
<proteinExistence type="predicted"/>
<dbReference type="EMBL" id="KP027201">
    <property type="protein sequence ID" value="AJA43356.1"/>
    <property type="molecule type" value="Genomic_DNA"/>
</dbReference>
<keyword evidence="1" id="KW-0812">Transmembrane</keyword>
<dbReference type="OrthoDB" id="18858at10239"/>
<evidence type="ECO:0000313" key="3">
    <source>
        <dbReference type="Proteomes" id="UP000031075"/>
    </source>
</evidence>